<sequence>MNHELPRAKEQCRTDISGSYFVSPLRTLSESLEDPEQQYISAYDIIEAYNVLFLRLRSQQDVLTTNQSLSFIPTFKEYSLCLEKCIFRDIRHCLPNLYDFQPQEEVGSVSISYDINAMQQEEENDDHFRNHTLCCSALRLISKLFMYRSLYSVFSNLQITGLLRAVLSLCTLKALTTRSSWRRWELALWFLNVQRLPSQILRSESNFILEIMKWPISGNMHTYTGQNQILKLVASLFGRCPDLVDPLHELFSLVLANLNHENLSIRICAAFAISGFVEAKSRTLLSSKFPHRQLMMGVEQYLQTQYPRNKTAIDPTNFIPAIVKSAVQAGEQWNGEGESFAISLVSMFAFILDYHTFSNPRLLKIIFQVLSEAACTRWRRVGAHAEIWKILLWCFSRMPVQPTSESAGDTIANLLDRRERAFRVVKQDLSNGIGLELIRILLSKDLVEEAVAGNVNKAIEVIGDMTKSASPETRRDIVSVMQRLTSRMGAPSHDANNDVETPASNLPFARELVNGRLVGNTWKSLLVSQTFTRVEDIRPLFQAEIVAHWDQLLDVCSYIIQDFLSNNEDEVSPDVIQIWQALLLAPCDLSESHQHITASTSVASRVTLVMTGLIMTADAPDAQLRYLSAISKLWKTLKHVFTMKWLSSPAERILAALLKCRFDLGDEKVKASWSHICTELVAVGIPSLLHVLYTRTLSPSPEERDVTRRLWSAVASVSTREGDRESGDDIRRDWTNLVHLMVMPLNSWTLDNHEMKIWEALFGRAVELAKAAGQPDYVVGFLFLDLATNSQMLSLQEIPGLVYTLLPYFTNVPSTKAVIKMLSVLDELLFASYSPTAFGNSEIERMLRFVESSISQSTKANIVEILSSVRGSLYKWTADEQNIVVGDDFGILIEDLYVGAVQKLSLVEPTLLHLELLANYLQSAFVRPYPKAILAFQEFWRSTYHQCGTISKTSYPLCIKACLKALSDVLDDSLADDVSLASGSQSLESHLVPDSQLSSSPYRGPYSDAFEISMFAELRSDPRIPTPNLADDSDGIDNTPTQRRTEIGGTRGAFSKTNSNSERDFDFEHTHLSNHEWSTLKRPFEDGTPRTPKRRRTAPDTVLRLRNGSDKSARGDDINRSNAQPTLSEPVTRAPSLFGSPQPRSSSQPSVRRNAKRQRAETPTSVGNDIKRQRGGDEAARYNKRLSSDDYDNWERGVLSGEADHDDQLEPEQDLQMNDNSAILLSPSLGDYPFRSRRRERSQTAPEPSTLPEFESVSIPQPNRPLRRNKSSPLQRGSSEPVEILEDVLAIWCGAGTSQIGIEDLMRARKISNQITERVDEEVVMRINAQMQ</sequence>
<feature type="region of interest" description="Disordered" evidence="1">
    <location>
        <begin position="1219"/>
        <end position="1279"/>
    </location>
</feature>
<feature type="region of interest" description="Disordered" evidence="1">
    <location>
        <begin position="1078"/>
        <end position="1184"/>
    </location>
</feature>
<dbReference type="SUPFAM" id="SSF48371">
    <property type="entry name" value="ARM repeat"/>
    <property type="match status" value="1"/>
</dbReference>
<organism evidence="2 3">
    <name type="scientific">Crepidotus variabilis</name>
    <dbReference type="NCBI Taxonomy" id="179855"/>
    <lineage>
        <taxon>Eukaryota</taxon>
        <taxon>Fungi</taxon>
        <taxon>Dikarya</taxon>
        <taxon>Basidiomycota</taxon>
        <taxon>Agaricomycotina</taxon>
        <taxon>Agaricomycetes</taxon>
        <taxon>Agaricomycetidae</taxon>
        <taxon>Agaricales</taxon>
        <taxon>Agaricineae</taxon>
        <taxon>Crepidotaceae</taxon>
        <taxon>Crepidotus</taxon>
    </lineage>
</organism>
<evidence type="ECO:0000313" key="2">
    <source>
        <dbReference type="EMBL" id="KAF9523905.1"/>
    </source>
</evidence>
<evidence type="ECO:0000313" key="3">
    <source>
        <dbReference type="Proteomes" id="UP000807306"/>
    </source>
</evidence>
<gene>
    <name evidence="2" type="ORF">CPB83DRAFT_886618</name>
</gene>
<comment type="caution">
    <text evidence="2">The sequence shown here is derived from an EMBL/GenBank/DDBJ whole genome shotgun (WGS) entry which is preliminary data.</text>
</comment>
<feature type="compositionally biased region" description="Polar residues" evidence="1">
    <location>
        <begin position="1120"/>
        <end position="1129"/>
    </location>
</feature>
<accession>A0A9P6E7H8</accession>
<evidence type="ECO:0000256" key="1">
    <source>
        <dbReference type="SAM" id="MobiDB-lite"/>
    </source>
</evidence>
<keyword evidence="3" id="KW-1185">Reference proteome</keyword>
<protein>
    <recommendedName>
        <fullName evidence="4">Telomere-associated protein Rif1 N-terminal domain-containing protein</fullName>
    </recommendedName>
</protein>
<feature type="compositionally biased region" description="Basic and acidic residues" evidence="1">
    <location>
        <begin position="1107"/>
        <end position="1119"/>
    </location>
</feature>
<evidence type="ECO:0008006" key="4">
    <source>
        <dbReference type="Google" id="ProtNLM"/>
    </source>
</evidence>
<reference evidence="2" key="1">
    <citation type="submission" date="2020-11" db="EMBL/GenBank/DDBJ databases">
        <authorList>
            <consortium name="DOE Joint Genome Institute"/>
            <person name="Ahrendt S."/>
            <person name="Riley R."/>
            <person name="Andreopoulos W."/>
            <person name="Labutti K."/>
            <person name="Pangilinan J."/>
            <person name="Ruiz-Duenas F.J."/>
            <person name="Barrasa J.M."/>
            <person name="Sanchez-Garcia M."/>
            <person name="Camarero S."/>
            <person name="Miyauchi S."/>
            <person name="Serrano A."/>
            <person name="Linde D."/>
            <person name="Babiker R."/>
            <person name="Drula E."/>
            <person name="Ayuso-Fernandez I."/>
            <person name="Pacheco R."/>
            <person name="Padilla G."/>
            <person name="Ferreira P."/>
            <person name="Barriuso J."/>
            <person name="Kellner H."/>
            <person name="Castanera R."/>
            <person name="Alfaro M."/>
            <person name="Ramirez L."/>
            <person name="Pisabarro A.G."/>
            <person name="Kuo A."/>
            <person name="Tritt A."/>
            <person name="Lipzen A."/>
            <person name="He G."/>
            <person name="Yan M."/>
            <person name="Ng V."/>
            <person name="Cullen D."/>
            <person name="Martin F."/>
            <person name="Rosso M.-N."/>
            <person name="Henrissat B."/>
            <person name="Hibbett D."/>
            <person name="Martinez A.T."/>
            <person name="Grigoriev I.V."/>
        </authorList>
    </citation>
    <scope>NUCLEOTIDE SEQUENCE</scope>
    <source>
        <strain evidence="2">CBS 506.95</strain>
    </source>
</reference>
<proteinExistence type="predicted"/>
<dbReference type="OrthoDB" id="3259617at2759"/>
<dbReference type="Proteomes" id="UP000807306">
    <property type="component" value="Unassembled WGS sequence"/>
</dbReference>
<name>A0A9P6E7H8_9AGAR</name>
<feature type="compositionally biased region" description="Low complexity" evidence="1">
    <location>
        <begin position="1140"/>
        <end position="1152"/>
    </location>
</feature>
<dbReference type="EMBL" id="MU157908">
    <property type="protein sequence ID" value="KAF9523905.1"/>
    <property type="molecule type" value="Genomic_DNA"/>
</dbReference>
<feature type="compositionally biased region" description="Basic and acidic residues" evidence="1">
    <location>
        <begin position="1169"/>
        <end position="1181"/>
    </location>
</feature>
<dbReference type="InterPro" id="IPR016024">
    <property type="entry name" value="ARM-type_fold"/>
</dbReference>
<feature type="region of interest" description="Disordered" evidence="1">
    <location>
        <begin position="1021"/>
        <end position="1062"/>
    </location>
</feature>
<feature type="compositionally biased region" description="Basic and acidic residues" evidence="1">
    <location>
        <begin position="1078"/>
        <end position="1088"/>
    </location>
</feature>